<keyword evidence="3" id="KW-1185">Reference proteome</keyword>
<evidence type="ECO:0000256" key="1">
    <source>
        <dbReference type="SAM" id="MobiDB-lite"/>
    </source>
</evidence>
<proteinExistence type="predicted"/>
<dbReference type="EMBL" id="ML996145">
    <property type="protein sequence ID" value="KAF2734610.1"/>
    <property type="molecule type" value="Genomic_DNA"/>
</dbReference>
<gene>
    <name evidence="2" type="ORF">EJ04DRAFT_512320</name>
</gene>
<feature type="region of interest" description="Disordered" evidence="1">
    <location>
        <begin position="1"/>
        <end position="26"/>
    </location>
</feature>
<comment type="caution">
    <text evidence="2">The sequence shown here is derived from an EMBL/GenBank/DDBJ whole genome shotgun (WGS) entry which is preliminary data.</text>
</comment>
<reference evidence="2" key="1">
    <citation type="journal article" date="2020" name="Stud. Mycol.">
        <title>101 Dothideomycetes genomes: a test case for predicting lifestyles and emergence of pathogens.</title>
        <authorList>
            <person name="Haridas S."/>
            <person name="Albert R."/>
            <person name="Binder M."/>
            <person name="Bloem J."/>
            <person name="Labutti K."/>
            <person name="Salamov A."/>
            <person name="Andreopoulos B."/>
            <person name="Baker S."/>
            <person name="Barry K."/>
            <person name="Bills G."/>
            <person name="Bluhm B."/>
            <person name="Cannon C."/>
            <person name="Castanera R."/>
            <person name="Culley D."/>
            <person name="Daum C."/>
            <person name="Ezra D."/>
            <person name="Gonzalez J."/>
            <person name="Henrissat B."/>
            <person name="Kuo A."/>
            <person name="Liang C."/>
            <person name="Lipzen A."/>
            <person name="Lutzoni F."/>
            <person name="Magnuson J."/>
            <person name="Mondo S."/>
            <person name="Nolan M."/>
            <person name="Ohm R."/>
            <person name="Pangilinan J."/>
            <person name="Park H.-J."/>
            <person name="Ramirez L."/>
            <person name="Alfaro M."/>
            <person name="Sun H."/>
            <person name="Tritt A."/>
            <person name="Yoshinaga Y."/>
            <person name="Zwiers L.-H."/>
            <person name="Turgeon B."/>
            <person name="Goodwin S."/>
            <person name="Spatafora J."/>
            <person name="Crous P."/>
            <person name="Grigoriev I."/>
        </authorList>
    </citation>
    <scope>NUCLEOTIDE SEQUENCE</scope>
    <source>
        <strain evidence="2">CBS 125425</strain>
    </source>
</reference>
<accession>A0A9P4V3S3</accession>
<dbReference type="Proteomes" id="UP000799444">
    <property type="component" value="Unassembled WGS sequence"/>
</dbReference>
<sequence length="182" mass="19293">MYSQAGSTPANRDPVSMDSTPWAAVPRNTPGSTFFNGREGQMLAFRGLWSSGGVAQACALYADRHGIVPKMDAWPAHHRHKSHARLEAGSRRGQAADAYRRVLWACGRIDVTCDRGPTWVFQKKDGHEEDGGVAAMLDKGGAKAAGATCEAGAHPLAGRFVLSGRTGDQVATVKFGDASVAQ</sequence>
<feature type="compositionally biased region" description="Polar residues" evidence="1">
    <location>
        <begin position="1"/>
        <end position="10"/>
    </location>
</feature>
<protein>
    <submittedName>
        <fullName evidence="2">Uncharacterized protein</fullName>
    </submittedName>
</protein>
<evidence type="ECO:0000313" key="2">
    <source>
        <dbReference type="EMBL" id="KAF2734610.1"/>
    </source>
</evidence>
<evidence type="ECO:0000313" key="3">
    <source>
        <dbReference type="Proteomes" id="UP000799444"/>
    </source>
</evidence>
<organism evidence="2 3">
    <name type="scientific">Polyplosphaeria fusca</name>
    <dbReference type="NCBI Taxonomy" id="682080"/>
    <lineage>
        <taxon>Eukaryota</taxon>
        <taxon>Fungi</taxon>
        <taxon>Dikarya</taxon>
        <taxon>Ascomycota</taxon>
        <taxon>Pezizomycotina</taxon>
        <taxon>Dothideomycetes</taxon>
        <taxon>Pleosporomycetidae</taxon>
        <taxon>Pleosporales</taxon>
        <taxon>Tetraplosphaeriaceae</taxon>
        <taxon>Polyplosphaeria</taxon>
    </lineage>
</organism>
<dbReference type="AlphaFoldDB" id="A0A9P4V3S3"/>
<name>A0A9P4V3S3_9PLEO</name>